<reference evidence="6" key="2">
    <citation type="journal article" date="2018" name="BMC Genomics">
        <title>Whole genome sequencing and function prediction of 133 gut anaerobes isolated from chicken caecum in pure cultures.</title>
        <authorList>
            <person name="Medvecky M."/>
            <person name="Cejkova D."/>
            <person name="Polansky O."/>
            <person name="Karasova D."/>
            <person name="Kubasova T."/>
            <person name="Cizek A."/>
            <person name="Rychlik I."/>
        </authorList>
    </citation>
    <scope>NUCLEOTIDE SEQUENCE</scope>
    <source>
        <strain evidence="6">An90</strain>
    </source>
</reference>
<evidence type="ECO:0000313" key="5">
    <source>
        <dbReference type="EMBL" id="KAA2379967.1"/>
    </source>
</evidence>
<dbReference type="eggNOG" id="COG0845">
    <property type="taxonomic scope" value="Bacteria"/>
</dbReference>
<evidence type="ECO:0000259" key="3">
    <source>
        <dbReference type="Pfam" id="PF25954"/>
    </source>
</evidence>
<comment type="similarity">
    <text evidence="1">Belongs to the membrane fusion protein (MFP) (TC 8.A.1) family.</text>
</comment>
<accession>A0A1Y3QU63</accession>
<organism evidence="6 7">
    <name type="scientific">Alistipes onderdonkii</name>
    <dbReference type="NCBI Taxonomy" id="328813"/>
    <lineage>
        <taxon>Bacteria</taxon>
        <taxon>Pseudomonadati</taxon>
        <taxon>Bacteroidota</taxon>
        <taxon>Bacteroidia</taxon>
        <taxon>Bacteroidales</taxon>
        <taxon>Rikenellaceae</taxon>
        <taxon>Alistipes</taxon>
    </lineage>
</organism>
<dbReference type="Pfam" id="PF25989">
    <property type="entry name" value="YknX_C"/>
    <property type="match status" value="1"/>
</dbReference>
<evidence type="ECO:0000313" key="7">
    <source>
        <dbReference type="Proteomes" id="UP000195772"/>
    </source>
</evidence>
<dbReference type="Gene3D" id="2.40.30.170">
    <property type="match status" value="1"/>
</dbReference>
<dbReference type="RefSeq" id="WP_018696211.1">
    <property type="nucleotide sequence ID" value="NZ_AP025562.1"/>
</dbReference>
<dbReference type="NCBIfam" id="TIGR01730">
    <property type="entry name" value="RND_mfp"/>
    <property type="match status" value="1"/>
</dbReference>
<dbReference type="Gene3D" id="2.40.50.100">
    <property type="match status" value="1"/>
</dbReference>
<proteinExistence type="inferred from homology"/>
<dbReference type="GO" id="GO:0015562">
    <property type="term" value="F:efflux transmembrane transporter activity"/>
    <property type="evidence" value="ECO:0007669"/>
    <property type="project" value="TreeGrafter"/>
</dbReference>
<dbReference type="Pfam" id="PF25954">
    <property type="entry name" value="Beta-barrel_RND_2"/>
    <property type="match status" value="1"/>
</dbReference>
<dbReference type="Gene3D" id="2.40.420.20">
    <property type="match status" value="1"/>
</dbReference>
<evidence type="ECO:0000313" key="6">
    <source>
        <dbReference type="EMBL" id="OUN03193.1"/>
    </source>
</evidence>
<dbReference type="EMBL" id="NFHB01000005">
    <property type="protein sequence ID" value="OUN03193.1"/>
    <property type="molecule type" value="Genomic_DNA"/>
</dbReference>
<dbReference type="InterPro" id="IPR058625">
    <property type="entry name" value="MdtA-like_BSH"/>
</dbReference>
<dbReference type="Proteomes" id="UP000195772">
    <property type="component" value="Unassembled WGS sequence"/>
</dbReference>
<comment type="caution">
    <text evidence="6">The sequence shown here is derived from an EMBL/GenBank/DDBJ whole genome shotgun (WGS) entry which is preliminary data.</text>
</comment>
<evidence type="ECO:0000313" key="8">
    <source>
        <dbReference type="Proteomes" id="UP000322940"/>
    </source>
</evidence>
<dbReference type="InterPro" id="IPR058792">
    <property type="entry name" value="Beta-barrel_RND_2"/>
</dbReference>
<dbReference type="Proteomes" id="UP000322940">
    <property type="component" value="Unassembled WGS sequence"/>
</dbReference>
<sequence>MKKKKWIITSVILVVFCTGLVVYNHYRGSSSAADADPSEISIPRKSSVLNVNGLVVRPQTLTDGITSVGSLLPDEEVDLSFETSGKIVSINFQEGSTVRKGELLAKVNDKPLLAQLSRYEAQLKLAEDRVYRQSALLEKDAVSQEAYEQARTELAMLNADIDIVRSNIALTELHAPFDGVIGLRNVSEGAYASPSVVVAKLTKIKPLKIDLSVPERYASQIKPGTRLTFTVEGYNETFHAEVYATESKIDPNTHYFSVRAHYPNTRGRLLPGRFVSVKIRMHDIPDAIAIPTQAVVPEMGVDKVFLYKGGKAHAVAIKTGLRTESRIQVVEGLAPGDTLIVSGTLQLREGLPVKLDTVE</sequence>
<reference evidence="7" key="1">
    <citation type="submission" date="2017-04" db="EMBL/GenBank/DDBJ databases">
        <title>Function of individual gut microbiota members based on whole genome sequencing of pure cultures obtained from chicken caecum.</title>
        <authorList>
            <person name="Medvecky M."/>
            <person name="Cejkova D."/>
            <person name="Polansky O."/>
            <person name="Karasova D."/>
            <person name="Kubasova T."/>
            <person name="Cizek A."/>
            <person name="Rychlik I."/>
        </authorList>
    </citation>
    <scope>NUCLEOTIDE SEQUENCE [LARGE SCALE GENOMIC DNA]</scope>
    <source>
        <strain evidence="7">An90</strain>
    </source>
</reference>
<evidence type="ECO:0000259" key="4">
    <source>
        <dbReference type="Pfam" id="PF25989"/>
    </source>
</evidence>
<feature type="domain" description="YknX-like C-terminal permuted SH3-like" evidence="4">
    <location>
        <begin position="287"/>
        <end position="354"/>
    </location>
</feature>
<feature type="domain" description="CusB-like beta-barrel" evidence="3">
    <location>
        <begin position="209"/>
        <end position="280"/>
    </location>
</feature>
<dbReference type="PANTHER" id="PTHR30469">
    <property type="entry name" value="MULTIDRUG RESISTANCE PROTEIN MDTA"/>
    <property type="match status" value="1"/>
</dbReference>
<evidence type="ECO:0000256" key="1">
    <source>
        <dbReference type="ARBA" id="ARBA00009477"/>
    </source>
</evidence>
<dbReference type="PANTHER" id="PTHR30469:SF36">
    <property type="entry name" value="BLL3903 PROTEIN"/>
    <property type="match status" value="1"/>
</dbReference>
<name>A0A1Y3QU63_9BACT</name>
<protein>
    <submittedName>
        <fullName evidence="5 6">Efflux RND transporter periplasmic adaptor subunit</fullName>
    </submittedName>
</protein>
<dbReference type="AlphaFoldDB" id="A0A1Y3QU63"/>
<gene>
    <name evidence="6" type="ORF">B5G41_09155</name>
    <name evidence="5" type="ORF">F2Y10_04300</name>
</gene>
<feature type="domain" description="Multidrug resistance protein MdtA-like barrel-sandwich hybrid" evidence="2">
    <location>
        <begin position="77"/>
        <end position="193"/>
    </location>
</feature>
<dbReference type="EMBL" id="VVXH01000003">
    <property type="protein sequence ID" value="KAA2379967.1"/>
    <property type="molecule type" value="Genomic_DNA"/>
</dbReference>
<dbReference type="Gene3D" id="1.10.287.470">
    <property type="entry name" value="Helix hairpin bin"/>
    <property type="match status" value="1"/>
</dbReference>
<evidence type="ECO:0000259" key="2">
    <source>
        <dbReference type="Pfam" id="PF25917"/>
    </source>
</evidence>
<dbReference type="InterPro" id="IPR006143">
    <property type="entry name" value="RND_pump_MFP"/>
</dbReference>
<dbReference type="Pfam" id="PF25917">
    <property type="entry name" value="BSH_RND"/>
    <property type="match status" value="1"/>
</dbReference>
<dbReference type="SUPFAM" id="SSF111369">
    <property type="entry name" value="HlyD-like secretion proteins"/>
    <property type="match status" value="1"/>
</dbReference>
<reference evidence="5 8" key="3">
    <citation type="journal article" date="2019" name="Nat. Med.">
        <title>A library of human gut bacterial isolates paired with longitudinal multiomics data enables mechanistic microbiome research.</title>
        <authorList>
            <person name="Poyet M."/>
            <person name="Groussin M."/>
            <person name="Gibbons S.M."/>
            <person name="Avila-Pacheco J."/>
            <person name="Jiang X."/>
            <person name="Kearney S.M."/>
            <person name="Perrotta A.R."/>
            <person name="Berdy B."/>
            <person name="Zhao S."/>
            <person name="Lieberman T.D."/>
            <person name="Swanson P.K."/>
            <person name="Smith M."/>
            <person name="Roesemann S."/>
            <person name="Alexander J.E."/>
            <person name="Rich S.A."/>
            <person name="Livny J."/>
            <person name="Vlamakis H."/>
            <person name="Clish C."/>
            <person name="Bullock K."/>
            <person name="Deik A."/>
            <person name="Scott J."/>
            <person name="Pierce K.A."/>
            <person name="Xavier R.J."/>
            <person name="Alm E.J."/>
        </authorList>
    </citation>
    <scope>NUCLEOTIDE SEQUENCE [LARGE SCALE GENOMIC DNA]</scope>
    <source>
        <strain evidence="5 8">BIOML-A266</strain>
    </source>
</reference>
<dbReference type="InterPro" id="IPR058637">
    <property type="entry name" value="YknX-like_C"/>
</dbReference>
<dbReference type="GO" id="GO:1990281">
    <property type="term" value="C:efflux pump complex"/>
    <property type="evidence" value="ECO:0007669"/>
    <property type="project" value="TreeGrafter"/>
</dbReference>
<dbReference type="OrthoDB" id="9806939at2"/>